<dbReference type="GO" id="GO:0016279">
    <property type="term" value="F:protein-lysine N-methyltransferase activity"/>
    <property type="evidence" value="ECO:0007669"/>
    <property type="project" value="InterPro"/>
</dbReference>
<dbReference type="PANTHER" id="PTHR13610">
    <property type="entry name" value="METHYLTRANSFERASE DOMAIN-CONTAINING PROTEIN"/>
    <property type="match status" value="1"/>
</dbReference>
<evidence type="ECO:0000256" key="4">
    <source>
        <dbReference type="SAM" id="Phobius"/>
    </source>
</evidence>
<feature type="transmembrane region" description="Helical" evidence="4">
    <location>
        <begin position="71"/>
        <end position="89"/>
    </location>
</feature>
<keyword evidence="4" id="KW-0472">Membrane</keyword>
<keyword evidence="4" id="KW-0812">Transmembrane</keyword>
<dbReference type="Gene3D" id="3.40.50.150">
    <property type="entry name" value="Vaccinia Virus protein VP39"/>
    <property type="match status" value="1"/>
</dbReference>
<evidence type="ECO:0000313" key="6">
    <source>
        <dbReference type="Proteomes" id="UP000240010"/>
    </source>
</evidence>
<dbReference type="EMBL" id="PTIZ01000001">
    <property type="protein sequence ID" value="PPK77959.1"/>
    <property type="molecule type" value="Genomic_DNA"/>
</dbReference>
<reference evidence="5 6" key="1">
    <citation type="submission" date="2018-02" db="EMBL/GenBank/DDBJ databases">
        <title>Subsurface microbial communities from deep shales in Ohio and West Virginia, USA.</title>
        <authorList>
            <person name="Wrighton K."/>
        </authorList>
    </citation>
    <scope>NUCLEOTIDE SEQUENCE [LARGE SCALE GENOMIC DNA]</scope>
    <source>
        <strain evidence="5 6">OWC-DMM</strain>
    </source>
</reference>
<dbReference type="PANTHER" id="PTHR13610:SF9">
    <property type="entry name" value="FI06469P"/>
    <property type="match status" value="1"/>
</dbReference>
<dbReference type="InterPro" id="IPR029063">
    <property type="entry name" value="SAM-dependent_MTases_sf"/>
</dbReference>
<name>A0A2S6HKE3_9GAMM</name>
<evidence type="ECO:0000313" key="5">
    <source>
        <dbReference type="EMBL" id="PPK77959.1"/>
    </source>
</evidence>
<feature type="transmembrane region" description="Helical" evidence="4">
    <location>
        <begin position="47"/>
        <end position="65"/>
    </location>
</feature>
<gene>
    <name evidence="5" type="ORF">B0F87_101341</name>
</gene>
<evidence type="ECO:0000256" key="2">
    <source>
        <dbReference type="ARBA" id="ARBA00022679"/>
    </source>
</evidence>
<sequence length="264" mass="28863">MDISGLSVIKIAGTTGLITLFKAFSAQALGLALAITLAWMSPALFHGAWRLALVQGVAAALWSGALRQPYWWLPIHLLFVPTAIAMLTLQLPSWLYLLTVLLLALVFWGTVKGDVPLFLSSNAVADAVAAIVERENANGFADLGAGIGSVAVPLAQHPALKVDAWESAPLPWLITAWRCRTLPNATAKRASLWDCNLAHYGVVFAFLSPAVMAELGEKVRREMRPGGLFISSSFPIPDWEPEKIVDVEDRRRTKLFCYRLCRTK</sequence>
<dbReference type="SUPFAM" id="SSF53335">
    <property type="entry name" value="S-adenosyl-L-methionine-dependent methyltransferases"/>
    <property type="match status" value="1"/>
</dbReference>
<comment type="caution">
    <text evidence="5">The sequence shown here is derived from an EMBL/GenBank/DDBJ whole genome shotgun (WGS) entry which is preliminary data.</text>
</comment>
<keyword evidence="2" id="KW-0808">Transferase</keyword>
<evidence type="ECO:0000256" key="1">
    <source>
        <dbReference type="ARBA" id="ARBA00022603"/>
    </source>
</evidence>
<evidence type="ECO:0008006" key="7">
    <source>
        <dbReference type="Google" id="ProtNLM"/>
    </source>
</evidence>
<dbReference type="InterPro" id="IPR026170">
    <property type="entry name" value="FAM173A/B"/>
</dbReference>
<protein>
    <recommendedName>
        <fullName evidence="7">Methyltransferase type 12</fullName>
    </recommendedName>
</protein>
<keyword evidence="3" id="KW-0949">S-adenosyl-L-methionine</keyword>
<keyword evidence="1" id="KW-0489">Methyltransferase</keyword>
<feature type="transmembrane region" description="Helical" evidence="4">
    <location>
        <begin position="94"/>
        <end position="111"/>
    </location>
</feature>
<dbReference type="Proteomes" id="UP000240010">
    <property type="component" value="Unassembled WGS sequence"/>
</dbReference>
<proteinExistence type="predicted"/>
<dbReference type="GO" id="GO:0032259">
    <property type="term" value="P:methylation"/>
    <property type="evidence" value="ECO:0007669"/>
    <property type="project" value="UniProtKB-KW"/>
</dbReference>
<organism evidence="5 6">
    <name type="scientific">Methylobacter tundripaludum</name>
    <dbReference type="NCBI Taxonomy" id="173365"/>
    <lineage>
        <taxon>Bacteria</taxon>
        <taxon>Pseudomonadati</taxon>
        <taxon>Pseudomonadota</taxon>
        <taxon>Gammaproteobacteria</taxon>
        <taxon>Methylococcales</taxon>
        <taxon>Methylococcaceae</taxon>
        <taxon>Methylobacter</taxon>
    </lineage>
</organism>
<dbReference type="AlphaFoldDB" id="A0A2S6HKE3"/>
<accession>A0A2S6HKE3</accession>
<dbReference type="RefSeq" id="WP_258075921.1">
    <property type="nucleotide sequence ID" value="NZ_PTIZ01000001.1"/>
</dbReference>
<keyword evidence="4" id="KW-1133">Transmembrane helix</keyword>
<evidence type="ECO:0000256" key="3">
    <source>
        <dbReference type="ARBA" id="ARBA00022691"/>
    </source>
</evidence>
<feature type="transmembrane region" description="Helical" evidence="4">
    <location>
        <begin position="20"/>
        <end position="40"/>
    </location>
</feature>